<dbReference type="EMBL" id="CP151657">
    <property type="protein sequence ID" value="WZP16988.1"/>
    <property type="molecule type" value="Genomic_DNA"/>
</dbReference>
<dbReference type="CDD" id="cd06558">
    <property type="entry name" value="crotonase-like"/>
    <property type="match status" value="1"/>
</dbReference>
<comment type="similarity">
    <text evidence="1">Belongs to the enoyl-CoA hydratase/isomerase family.</text>
</comment>
<organism evidence="4 5">
    <name type="scientific">Arthrobacter citreus</name>
    <dbReference type="NCBI Taxonomy" id="1670"/>
    <lineage>
        <taxon>Bacteria</taxon>
        <taxon>Bacillati</taxon>
        <taxon>Actinomycetota</taxon>
        <taxon>Actinomycetes</taxon>
        <taxon>Micrococcales</taxon>
        <taxon>Micrococcaceae</taxon>
        <taxon>Arthrobacter</taxon>
    </lineage>
</organism>
<dbReference type="InterPro" id="IPR014748">
    <property type="entry name" value="Enoyl-CoA_hydra_C"/>
</dbReference>
<dbReference type="RefSeq" id="WP_342024587.1">
    <property type="nucleotide sequence ID" value="NZ_CP151657.1"/>
</dbReference>
<evidence type="ECO:0000313" key="4">
    <source>
        <dbReference type="EMBL" id="WZP16988.1"/>
    </source>
</evidence>
<dbReference type="Gene3D" id="3.90.226.10">
    <property type="entry name" value="2-enoyl-CoA Hydratase, Chain A, domain 1"/>
    <property type="match status" value="1"/>
</dbReference>
<keyword evidence="2" id="KW-0456">Lyase</keyword>
<sequence length="311" mass="32323">MSKGTLKVTRDGPVATVLLANPGRRNTLTAAMWRQFAVVLAPLEHDDSVKVVIIRGDGEDFSAGADISDLRAILHNPDNGLHDGGDVTAGEEAIASFPKPVIAAVDGYCLGGAWQVAGACDFRLASDRAVFGITPAKIGIVYPLSGIKRLVRLAGPGAAKYLLFSGDFVPAEQALRLGLVERVIPQADFWTDVASFARRLAGRSQLSLHAMKELVDIIAAGDLEAGGLEAEGLEAGGLEAASHRWQQEMAVSPDPAIGVRAFLAKTEPVFTWTGPADSRSDGAGAGAAEVAGAANSGGQDAAGRAYDPKEE</sequence>
<dbReference type="InterPro" id="IPR001753">
    <property type="entry name" value="Enoyl-CoA_hydra/iso"/>
</dbReference>
<keyword evidence="5" id="KW-1185">Reference proteome</keyword>
<proteinExistence type="inferred from homology"/>
<dbReference type="Proteomes" id="UP001448858">
    <property type="component" value="Chromosome"/>
</dbReference>
<evidence type="ECO:0000256" key="1">
    <source>
        <dbReference type="ARBA" id="ARBA00005254"/>
    </source>
</evidence>
<dbReference type="Gene3D" id="1.10.12.10">
    <property type="entry name" value="Lyase 2-enoyl-coa Hydratase, Chain A, domain 2"/>
    <property type="match status" value="1"/>
</dbReference>
<reference evidence="4 5" key="1">
    <citation type="submission" date="2024-04" db="EMBL/GenBank/DDBJ databases">
        <title>Arthrobacter sp. from Plains bison fecal sample.</title>
        <authorList>
            <person name="Ruzzini A."/>
        </authorList>
    </citation>
    <scope>NUCLEOTIDE SEQUENCE [LARGE SCALE GENOMIC DNA]</scope>
    <source>
        <strain evidence="4 5">EINP1</strain>
    </source>
</reference>
<dbReference type="PANTHER" id="PTHR11941">
    <property type="entry name" value="ENOYL-COA HYDRATASE-RELATED"/>
    <property type="match status" value="1"/>
</dbReference>
<dbReference type="PANTHER" id="PTHR11941:SF127">
    <property type="entry name" value="ENOYL-COA HYDRATASE ECHA18 (ENOYL HYDRASE) (UNSATURATED ACYL-COA HYDRATASE) (CROTONASE)-RELATED"/>
    <property type="match status" value="1"/>
</dbReference>
<accession>A0ABZ2ZXU2</accession>
<evidence type="ECO:0000256" key="3">
    <source>
        <dbReference type="SAM" id="MobiDB-lite"/>
    </source>
</evidence>
<evidence type="ECO:0000313" key="5">
    <source>
        <dbReference type="Proteomes" id="UP001448858"/>
    </source>
</evidence>
<feature type="compositionally biased region" description="Low complexity" evidence="3">
    <location>
        <begin position="286"/>
        <end position="298"/>
    </location>
</feature>
<gene>
    <name evidence="4" type="ORF">AAE021_05345</name>
</gene>
<dbReference type="Pfam" id="PF00378">
    <property type="entry name" value="ECH_1"/>
    <property type="match status" value="1"/>
</dbReference>
<dbReference type="SUPFAM" id="SSF52096">
    <property type="entry name" value="ClpP/crotonase"/>
    <property type="match status" value="1"/>
</dbReference>
<evidence type="ECO:0000256" key="2">
    <source>
        <dbReference type="ARBA" id="ARBA00023239"/>
    </source>
</evidence>
<protein>
    <submittedName>
        <fullName evidence="4">Enoyl-CoA hydratase/isomerase family protein</fullName>
    </submittedName>
</protein>
<feature type="region of interest" description="Disordered" evidence="3">
    <location>
        <begin position="273"/>
        <end position="311"/>
    </location>
</feature>
<name>A0ABZ2ZXU2_9MICC</name>
<dbReference type="InterPro" id="IPR029045">
    <property type="entry name" value="ClpP/crotonase-like_dom_sf"/>
</dbReference>